<feature type="domain" description="Nucleotidyl transferase" evidence="1">
    <location>
        <begin position="5"/>
        <end position="228"/>
    </location>
</feature>
<gene>
    <name evidence="3" type="ORF">IAC79_03545</name>
</gene>
<dbReference type="Gene3D" id="3.30.200.20">
    <property type="entry name" value="Phosphorylase Kinase, domain 1"/>
    <property type="match status" value="1"/>
</dbReference>
<evidence type="ECO:0000313" key="4">
    <source>
        <dbReference type="Proteomes" id="UP000886845"/>
    </source>
</evidence>
<dbReference type="Proteomes" id="UP000886845">
    <property type="component" value="Unassembled WGS sequence"/>
</dbReference>
<dbReference type="AlphaFoldDB" id="A0A9D1NNF2"/>
<protein>
    <submittedName>
        <fullName evidence="3">Phosphotransferase</fullName>
    </submittedName>
</protein>
<dbReference type="EMBL" id="DVOR01000113">
    <property type="protein sequence ID" value="HIV09170.1"/>
    <property type="molecule type" value="Genomic_DNA"/>
</dbReference>
<sequence length="560" mass="61165">MTDLAFVLCAGLGERLRPMTLSTPKPLVPIWNRPLLAHTLDALADWGVREVFLNTHWLPEALRAFIAAYRGPLTLRELPEPELLGTGGALRNLAPHLGGRPFWLVNGDVVFHADPAPLAEAFEASGRFAAAWLEPKRGPRTVELDYAGRVTCWRSPTPGVERTYTFTGVSLLSPDVLTFLPDRPVCSLVDAFENAAFANRFVRGVLLPESYWNDAGTPAAYLEAHRDAKRLPGLSRYAAGAADPQPEPVAQALAALKWPAAETVVAPLGTRGSKRAFWRLAAPRRAAVAIAYETEGRAENARYAACARALAKAGVAVPKVLLDRPGLLVLEDLGDDTFDRHADAVREDCLRGSDAPGHEGHRHGSPQLRQVMELLAAFHRADVGDLPLEPPFDAALYDWEVDLHERFAAPFPPEARAELAHVRDALLAEPTVLVHRDFQSSNLLWHAKRPWVIDFQGMRRGPALYDLASFLYDPYVDWGEAVREAAIDAYAQAANRDAGALRATLPLAGLQRLTQAIGAYHRLASVGQPRFLAYVPTARATAAALAEKAHLPALAAFFKD</sequence>
<organism evidence="3 4">
    <name type="scientific">Candidatus Spyradenecus faecavium</name>
    <dbReference type="NCBI Taxonomy" id="2840947"/>
    <lineage>
        <taxon>Bacteria</taxon>
        <taxon>Pseudomonadati</taxon>
        <taxon>Lentisphaerota</taxon>
        <taxon>Lentisphaeria</taxon>
        <taxon>Lentisphaerales</taxon>
        <taxon>Lentisphaeraceae</taxon>
        <taxon>Lentisphaeraceae incertae sedis</taxon>
        <taxon>Candidatus Spyradenecus</taxon>
    </lineage>
</organism>
<dbReference type="InterPro" id="IPR005835">
    <property type="entry name" value="NTP_transferase_dom"/>
</dbReference>
<reference evidence="3" key="2">
    <citation type="journal article" date="2021" name="PeerJ">
        <title>Extensive microbial diversity within the chicken gut microbiome revealed by metagenomics and culture.</title>
        <authorList>
            <person name="Gilroy R."/>
            <person name="Ravi A."/>
            <person name="Getino M."/>
            <person name="Pursley I."/>
            <person name="Horton D.L."/>
            <person name="Alikhan N.F."/>
            <person name="Baker D."/>
            <person name="Gharbi K."/>
            <person name="Hall N."/>
            <person name="Watson M."/>
            <person name="Adriaenssens E.M."/>
            <person name="Foster-Nyarko E."/>
            <person name="Jarju S."/>
            <person name="Secka A."/>
            <person name="Antonio M."/>
            <person name="Oren A."/>
            <person name="Chaudhuri R.R."/>
            <person name="La Ragione R."/>
            <person name="Hildebrand F."/>
            <person name="Pallen M.J."/>
        </authorList>
    </citation>
    <scope>NUCLEOTIDE SEQUENCE</scope>
    <source>
        <strain evidence="3">35461</strain>
    </source>
</reference>
<dbReference type="SUPFAM" id="SSF56112">
    <property type="entry name" value="Protein kinase-like (PK-like)"/>
    <property type="match status" value="1"/>
</dbReference>
<proteinExistence type="predicted"/>
<comment type="caution">
    <text evidence="3">The sequence shown here is derived from an EMBL/GenBank/DDBJ whole genome shotgun (WGS) entry which is preliminary data.</text>
</comment>
<evidence type="ECO:0000313" key="3">
    <source>
        <dbReference type="EMBL" id="HIV09170.1"/>
    </source>
</evidence>
<dbReference type="InterPro" id="IPR011009">
    <property type="entry name" value="Kinase-like_dom_sf"/>
</dbReference>
<name>A0A9D1NNF2_9BACT</name>
<dbReference type="PANTHER" id="PTHR22572">
    <property type="entry name" value="SUGAR-1-PHOSPHATE GUANYL TRANSFERASE"/>
    <property type="match status" value="1"/>
</dbReference>
<accession>A0A9D1NNF2</accession>
<dbReference type="Gene3D" id="3.90.550.10">
    <property type="entry name" value="Spore Coat Polysaccharide Biosynthesis Protein SpsA, Chain A"/>
    <property type="match status" value="1"/>
</dbReference>
<evidence type="ECO:0000259" key="2">
    <source>
        <dbReference type="Pfam" id="PF01636"/>
    </source>
</evidence>
<dbReference type="Pfam" id="PF01636">
    <property type="entry name" value="APH"/>
    <property type="match status" value="1"/>
</dbReference>
<dbReference type="SUPFAM" id="SSF53448">
    <property type="entry name" value="Nucleotide-diphospho-sugar transferases"/>
    <property type="match status" value="1"/>
</dbReference>
<dbReference type="Pfam" id="PF00483">
    <property type="entry name" value="NTP_transferase"/>
    <property type="match status" value="1"/>
</dbReference>
<feature type="domain" description="Aminoglycoside phosphotransferase" evidence="2">
    <location>
        <begin position="271"/>
        <end position="497"/>
    </location>
</feature>
<dbReference type="InterPro" id="IPR050486">
    <property type="entry name" value="Mannose-1P_guanyltransferase"/>
</dbReference>
<evidence type="ECO:0000259" key="1">
    <source>
        <dbReference type="Pfam" id="PF00483"/>
    </source>
</evidence>
<dbReference type="InterPro" id="IPR002575">
    <property type="entry name" value="Aminoglycoside_PTrfase"/>
</dbReference>
<dbReference type="InterPro" id="IPR029044">
    <property type="entry name" value="Nucleotide-diphossugar_trans"/>
</dbReference>
<reference evidence="3" key="1">
    <citation type="submission" date="2020-10" db="EMBL/GenBank/DDBJ databases">
        <authorList>
            <person name="Gilroy R."/>
        </authorList>
    </citation>
    <scope>NUCLEOTIDE SEQUENCE</scope>
    <source>
        <strain evidence="3">35461</strain>
    </source>
</reference>
<dbReference type="Gene3D" id="3.90.1200.10">
    <property type="match status" value="1"/>
</dbReference>